<protein>
    <submittedName>
        <fullName evidence="1">Uncharacterized protein</fullName>
    </submittedName>
</protein>
<dbReference type="Proteomes" id="UP000824200">
    <property type="component" value="Unassembled WGS sequence"/>
</dbReference>
<proteinExistence type="predicted"/>
<reference evidence="1" key="2">
    <citation type="journal article" date="2021" name="PeerJ">
        <title>Extensive microbial diversity within the chicken gut microbiome revealed by metagenomics and culture.</title>
        <authorList>
            <person name="Gilroy R."/>
            <person name="Ravi A."/>
            <person name="Getino M."/>
            <person name="Pursley I."/>
            <person name="Horton D.L."/>
            <person name="Alikhan N.F."/>
            <person name="Baker D."/>
            <person name="Gharbi K."/>
            <person name="Hall N."/>
            <person name="Watson M."/>
            <person name="Adriaenssens E.M."/>
            <person name="Foster-Nyarko E."/>
            <person name="Jarju S."/>
            <person name="Secka A."/>
            <person name="Antonio M."/>
            <person name="Oren A."/>
            <person name="Chaudhuri R.R."/>
            <person name="La Ragione R."/>
            <person name="Hildebrand F."/>
            <person name="Pallen M.J."/>
        </authorList>
    </citation>
    <scope>NUCLEOTIDE SEQUENCE</scope>
    <source>
        <strain evidence="1">CHK121-14286</strain>
    </source>
</reference>
<sequence>MPTQTRRLPTIRQTIKGQKNGLMPFFYALNVLREVVNKLRRSQVFLARCIPNVATHCRNCLCLRKNSAQYQTIRKTFFQRTSDFKSKENYKRNFLPLKGRRQKQIQKSDLLCCKTTKMHCEKRKMPTQ</sequence>
<evidence type="ECO:0000313" key="2">
    <source>
        <dbReference type="Proteomes" id="UP000824200"/>
    </source>
</evidence>
<accession>A0A9D1E3P0</accession>
<reference evidence="1" key="1">
    <citation type="submission" date="2020-10" db="EMBL/GenBank/DDBJ databases">
        <authorList>
            <person name="Gilroy R."/>
        </authorList>
    </citation>
    <scope>NUCLEOTIDE SEQUENCE</scope>
    <source>
        <strain evidence="1">CHK121-14286</strain>
    </source>
</reference>
<comment type="caution">
    <text evidence="1">The sequence shown here is derived from an EMBL/GenBank/DDBJ whole genome shotgun (WGS) entry which is preliminary data.</text>
</comment>
<dbReference type="AlphaFoldDB" id="A0A9D1E3P0"/>
<evidence type="ECO:0000313" key="1">
    <source>
        <dbReference type="EMBL" id="HIR65655.1"/>
    </source>
</evidence>
<organism evidence="1 2">
    <name type="scientific">Candidatus Fimimonas gallinarum</name>
    <dbReference type="NCBI Taxonomy" id="2840821"/>
    <lineage>
        <taxon>Bacteria</taxon>
        <taxon>Pseudomonadati</taxon>
        <taxon>Myxococcota</taxon>
        <taxon>Myxococcia</taxon>
        <taxon>Myxococcales</taxon>
        <taxon>Cystobacterineae</taxon>
        <taxon>Myxococcaceae</taxon>
        <taxon>Myxococcaceae incertae sedis</taxon>
        <taxon>Candidatus Fimimonas</taxon>
    </lineage>
</organism>
<name>A0A9D1E3P0_9BACT</name>
<dbReference type="EMBL" id="DVHL01000016">
    <property type="protein sequence ID" value="HIR65655.1"/>
    <property type="molecule type" value="Genomic_DNA"/>
</dbReference>
<gene>
    <name evidence="1" type="ORF">IAC95_02040</name>
</gene>